<dbReference type="EMBL" id="GEBQ01007581">
    <property type="protein sequence ID" value="JAT32396.1"/>
    <property type="molecule type" value="Transcribed_RNA"/>
</dbReference>
<reference evidence="1" key="1">
    <citation type="submission" date="2015-11" db="EMBL/GenBank/DDBJ databases">
        <title>De novo transcriptome assembly of four potential Pierce s Disease insect vectors from Arizona vineyards.</title>
        <authorList>
            <person name="Tassone E.E."/>
        </authorList>
    </citation>
    <scope>NUCLEOTIDE SEQUENCE</scope>
</reference>
<evidence type="ECO:0000313" key="1">
    <source>
        <dbReference type="EMBL" id="JAT32396.1"/>
    </source>
</evidence>
<name>A0A1B6M8Y8_9HEMI</name>
<protein>
    <submittedName>
        <fullName evidence="1">Uncharacterized protein</fullName>
    </submittedName>
</protein>
<feature type="non-terminal residue" evidence="1">
    <location>
        <position position="1"/>
    </location>
</feature>
<sequence>PDIIPHNNDYQETCIVASESNFLHDPIEYEDEEFPKHEYHNCEVDYSITKLQSRVDLPMPMPMPMSMPMPMLARRQESTVAVLPPLLESSCQTVLVPPQTVTRF</sequence>
<organism evidence="1">
    <name type="scientific">Graphocephala atropunctata</name>
    <dbReference type="NCBI Taxonomy" id="36148"/>
    <lineage>
        <taxon>Eukaryota</taxon>
        <taxon>Metazoa</taxon>
        <taxon>Ecdysozoa</taxon>
        <taxon>Arthropoda</taxon>
        <taxon>Hexapoda</taxon>
        <taxon>Insecta</taxon>
        <taxon>Pterygota</taxon>
        <taxon>Neoptera</taxon>
        <taxon>Paraneoptera</taxon>
        <taxon>Hemiptera</taxon>
        <taxon>Auchenorrhyncha</taxon>
        <taxon>Membracoidea</taxon>
        <taxon>Cicadellidae</taxon>
        <taxon>Cicadellinae</taxon>
        <taxon>Cicadellini</taxon>
        <taxon>Graphocephala</taxon>
    </lineage>
</organism>
<accession>A0A1B6M8Y8</accession>
<dbReference type="AlphaFoldDB" id="A0A1B6M8Y8"/>
<proteinExistence type="predicted"/>
<gene>
    <name evidence="1" type="ORF">g.1859</name>
</gene>